<dbReference type="Gene3D" id="3.90.25.10">
    <property type="entry name" value="UDP-galactose 4-epimerase, domain 1"/>
    <property type="match status" value="1"/>
</dbReference>
<dbReference type="GO" id="GO:0019305">
    <property type="term" value="P:dTDP-rhamnose biosynthetic process"/>
    <property type="evidence" value="ECO:0007669"/>
    <property type="project" value="UniProtKB-UniPathway"/>
</dbReference>
<evidence type="ECO:0000256" key="3">
    <source>
        <dbReference type="ARBA" id="ARBA00012929"/>
    </source>
</evidence>
<proteinExistence type="inferred from homology"/>
<dbReference type="AlphaFoldDB" id="A0A1M6NUZ2"/>
<dbReference type="GO" id="GO:0008831">
    <property type="term" value="F:dTDP-4-dehydrorhamnose reductase activity"/>
    <property type="evidence" value="ECO:0007669"/>
    <property type="project" value="UniProtKB-EC"/>
</dbReference>
<name>A0A1M6NUZ2_REIAG</name>
<sequence length="287" mass="32247">MIKVLVTGAKGQLGSSIKAMISAFNEVTFEFIDIEELDLFDLDAIELFFKENEYDYIVNCAAYTNVDKAESDIENAELLNQGIPSILAKICASQKTVLIHISTDFVFDGSVKEPLNENDLVNPLSVYGKTKFEGEEAIKKELESYFILRTSWLYSEYGNNFVKTMLRLGKDNDKLRVISDQFGTPTYASDLAEIILNIISSRNSNFGLYHFSNNGETSWHGFAKKTFNLAQLDVTVEPISSSEYVSAATRPKYSVLSKSKIRSELGIEIVDWDNSLAKCVKNLMLDQ</sequence>
<evidence type="ECO:0000259" key="7">
    <source>
        <dbReference type="Pfam" id="PF04321"/>
    </source>
</evidence>
<dbReference type="SUPFAM" id="SSF51735">
    <property type="entry name" value="NAD(P)-binding Rossmann-fold domains"/>
    <property type="match status" value="1"/>
</dbReference>
<accession>A0A1M6NUZ2</accession>
<dbReference type="Gene3D" id="3.40.50.720">
    <property type="entry name" value="NAD(P)-binding Rossmann-like Domain"/>
    <property type="match status" value="1"/>
</dbReference>
<dbReference type="EC" id="1.1.1.133" evidence="3 6"/>
<keyword evidence="9" id="KW-1185">Reference proteome</keyword>
<keyword evidence="6" id="KW-0560">Oxidoreductase</keyword>
<gene>
    <name evidence="8" type="ORF">SAMN04488028_102420</name>
</gene>
<dbReference type="CDD" id="cd05254">
    <property type="entry name" value="dTDP_HR_like_SDR_e"/>
    <property type="match status" value="1"/>
</dbReference>
<dbReference type="PANTHER" id="PTHR10491">
    <property type="entry name" value="DTDP-4-DEHYDRORHAMNOSE REDUCTASE"/>
    <property type="match status" value="1"/>
</dbReference>
<dbReference type="Pfam" id="PF04321">
    <property type="entry name" value="RmlD_sub_bind"/>
    <property type="match status" value="1"/>
</dbReference>
<organism evidence="8 9">
    <name type="scientific">Reichenbachiella agariperforans</name>
    <dbReference type="NCBI Taxonomy" id="156994"/>
    <lineage>
        <taxon>Bacteria</taxon>
        <taxon>Pseudomonadati</taxon>
        <taxon>Bacteroidota</taxon>
        <taxon>Cytophagia</taxon>
        <taxon>Cytophagales</taxon>
        <taxon>Reichenbachiellaceae</taxon>
        <taxon>Reichenbachiella</taxon>
    </lineage>
</organism>
<evidence type="ECO:0000313" key="8">
    <source>
        <dbReference type="EMBL" id="SHJ99495.1"/>
    </source>
</evidence>
<reference evidence="9" key="1">
    <citation type="submission" date="2016-11" db="EMBL/GenBank/DDBJ databases">
        <authorList>
            <person name="Varghese N."/>
            <person name="Submissions S."/>
        </authorList>
    </citation>
    <scope>NUCLEOTIDE SEQUENCE [LARGE SCALE GENOMIC DNA]</scope>
    <source>
        <strain evidence="9">DSM 26134</strain>
    </source>
</reference>
<dbReference type="InterPro" id="IPR036291">
    <property type="entry name" value="NAD(P)-bd_dom_sf"/>
</dbReference>
<dbReference type="STRING" id="156994.SAMN04488028_102420"/>
<keyword evidence="6" id="KW-0521">NADP</keyword>
<dbReference type="Proteomes" id="UP000184474">
    <property type="component" value="Unassembled WGS sequence"/>
</dbReference>
<dbReference type="PANTHER" id="PTHR10491:SF4">
    <property type="entry name" value="METHIONINE ADENOSYLTRANSFERASE 2 SUBUNIT BETA"/>
    <property type="match status" value="1"/>
</dbReference>
<dbReference type="InterPro" id="IPR029903">
    <property type="entry name" value="RmlD-like-bd"/>
</dbReference>
<evidence type="ECO:0000256" key="6">
    <source>
        <dbReference type="RuleBase" id="RU364082"/>
    </source>
</evidence>
<evidence type="ECO:0000313" key="9">
    <source>
        <dbReference type="Proteomes" id="UP000184474"/>
    </source>
</evidence>
<protein>
    <recommendedName>
        <fullName evidence="4 6">dTDP-4-dehydrorhamnose reductase</fullName>
        <ecNumber evidence="3 6">1.1.1.133</ecNumber>
    </recommendedName>
</protein>
<evidence type="ECO:0000256" key="4">
    <source>
        <dbReference type="ARBA" id="ARBA00017099"/>
    </source>
</evidence>
<comment type="catalytic activity">
    <reaction evidence="5">
        <text>dTDP-beta-L-rhamnose + NADP(+) = dTDP-4-dehydro-beta-L-rhamnose + NADPH + H(+)</text>
        <dbReference type="Rhea" id="RHEA:21796"/>
        <dbReference type="ChEBI" id="CHEBI:15378"/>
        <dbReference type="ChEBI" id="CHEBI:57510"/>
        <dbReference type="ChEBI" id="CHEBI:57783"/>
        <dbReference type="ChEBI" id="CHEBI:58349"/>
        <dbReference type="ChEBI" id="CHEBI:62830"/>
        <dbReference type="EC" id="1.1.1.133"/>
    </reaction>
</comment>
<evidence type="ECO:0000256" key="5">
    <source>
        <dbReference type="ARBA" id="ARBA00048200"/>
    </source>
</evidence>
<dbReference type="GO" id="GO:0005829">
    <property type="term" value="C:cytosol"/>
    <property type="evidence" value="ECO:0007669"/>
    <property type="project" value="TreeGrafter"/>
</dbReference>
<dbReference type="RefSeq" id="WP_073121404.1">
    <property type="nucleotide sequence ID" value="NZ_FRAA01000002.1"/>
</dbReference>
<comment type="similarity">
    <text evidence="2 6">Belongs to the dTDP-4-dehydrorhamnose reductase family.</text>
</comment>
<evidence type="ECO:0000256" key="1">
    <source>
        <dbReference type="ARBA" id="ARBA00004781"/>
    </source>
</evidence>
<comment type="pathway">
    <text evidence="1 6">Carbohydrate biosynthesis; dTDP-L-rhamnose biosynthesis.</text>
</comment>
<dbReference type="InterPro" id="IPR005913">
    <property type="entry name" value="dTDP_dehydrorham_reduct"/>
</dbReference>
<comment type="function">
    <text evidence="6">Catalyzes the reduction of dTDP-6-deoxy-L-lyxo-4-hexulose to yield dTDP-L-rhamnose.</text>
</comment>
<dbReference type="EMBL" id="FRAA01000002">
    <property type="protein sequence ID" value="SHJ99495.1"/>
    <property type="molecule type" value="Genomic_DNA"/>
</dbReference>
<dbReference type="NCBIfam" id="TIGR01214">
    <property type="entry name" value="rmlD"/>
    <property type="match status" value="1"/>
</dbReference>
<evidence type="ECO:0000256" key="2">
    <source>
        <dbReference type="ARBA" id="ARBA00010944"/>
    </source>
</evidence>
<dbReference type="UniPathway" id="UPA00124"/>
<feature type="domain" description="RmlD-like substrate binding" evidence="7">
    <location>
        <begin position="3"/>
        <end position="283"/>
    </location>
</feature>